<reference evidence="1" key="1">
    <citation type="submission" date="2022-10" db="EMBL/GenBank/DDBJ databases">
        <title>Vagococcus sp. isolated from poultry meat.</title>
        <authorList>
            <person name="Johansson P."/>
            <person name="Bjorkroth J."/>
        </authorList>
    </citation>
    <scope>NUCLEOTIDE SEQUENCE</scope>
    <source>
        <strain evidence="1">STAA11</strain>
    </source>
</reference>
<dbReference type="Proteomes" id="UP001179647">
    <property type="component" value="Chromosome"/>
</dbReference>
<keyword evidence="2" id="KW-1185">Reference proteome</keyword>
<gene>
    <name evidence="1" type="ORF">OL234_08580</name>
</gene>
<dbReference type="SUPFAM" id="SSF158504">
    <property type="entry name" value="BH2638-like"/>
    <property type="match status" value="1"/>
</dbReference>
<sequence>MEENYSYPLDIDWKPEEMVIVMDMWQAVEAAYEQGIPASDFLETHRQFKQVIKSIGEERQLGREFEGVSGYSLYHALQSAKKAPDKLLKMKGA</sequence>
<protein>
    <submittedName>
        <fullName evidence="1">UPF0223 family protein</fullName>
    </submittedName>
</protein>
<dbReference type="PIRSF" id="PIRSF037260">
    <property type="entry name" value="UPF0223"/>
    <property type="match status" value="1"/>
</dbReference>
<dbReference type="NCBIfam" id="NF003353">
    <property type="entry name" value="PRK04387.1"/>
    <property type="match status" value="1"/>
</dbReference>
<name>A0AAF0I706_9ENTE</name>
<dbReference type="InterPro" id="IPR023324">
    <property type="entry name" value="BH2638-like_sf"/>
</dbReference>
<proteinExistence type="predicted"/>
<evidence type="ECO:0000313" key="2">
    <source>
        <dbReference type="Proteomes" id="UP001179647"/>
    </source>
</evidence>
<dbReference type="Gene3D" id="1.10.220.80">
    <property type="entry name" value="BH2638-like"/>
    <property type="match status" value="1"/>
</dbReference>
<dbReference type="KEGG" id="vie:OL234_08580"/>
<evidence type="ECO:0000313" key="1">
    <source>
        <dbReference type="EMBL" id="WEG73019.1"/>
    </source>
</evidence>
<accession>A0AAF0I706</accession>
<dbReference type="EMBL" id="CP110232">
    <property type="protein sequence ID" value="WEG73019.1"/>
    <property type="molecule type" value="Genomic_DNA"/>
</dbReference>
<dbReference type="AlphaFoldDB" id="A0AAF0I706"/>
<organism evidence="1 2">
    <name type="scientific">Vagococcus intermedius</name>
    <dbReference type="NCBI Taxonomy" id="2991418"/>
    <lineage>
        <taxon>Bacteria</taxon>
        <taxon>Bacillati</taxon>
        <taxon>Bacillota</taxon>
        <taxon>Bacilli</taxon>
        <taxon>Lactobacillales</taxon>
        <taxon>Enterococcaceae</taxon>
        <taxon>Vagococcus</taxon>
    </lineage>
</organism>
<dbReference type="Pfam" id="PF05256">
    <property type="entry name" value="UPF0223"/>
    <property type="match status" value="1"/>
</dbReference>
<dbReference type="RefSeq" id="WP_275468821.1">
    <property type="nucleotide sequence ID" value="NZ_CP110232.1"/>
</dbReference>
<dbReference type="InterPro" id="IPR007920">
    <property type="entry name" value="UPF0223"/>
</dbReference>